<dbReference type="AlphaFoldDB" id="A0A1J1I9Z9"/>
<dbReference type="EMBL" id="CVRI01000043">
    <property type="protein sequence ID" value="CRK96396.1"/>
    <property type="molecule type" value="Genomic_DNA"/>
</dbReference>
<keyword evidence="1" id="KW-0732">Signal</keyword>
<keyword evidence="3" id="KW-1185">Reference proteome</keyword>
<name>A0A1J1I9Z9_9DIPT</name>
<reference evidence="2 3" key="1">
    <citation type="submission" date="2015-04" db="EMBL/GenBank/DDBJ databases">
        <authorList>
            <person name="Syromyatnikov M.Y."/>
            <person name="Popov V.N."/>
        </authorList>
    </citation>
    <scope>NUCLEOTIDE SEQUENCE [LARGE SCALE GENOMIC DNA]</scope>
</reference>
<accession>A0A1J1I9Z9</accession>
<evidence type="ECO:0000313" key="2">
    <source>
        <dbReference type="EMBL" id="CRK96396.1"/>
    </source>
</evidence>
<evidence type="ECO:0000256" key="1">
    <source>
        <dbReference type="SAM" id="SignalP"/>
    </source>
</evidence>
<gene>
    <name evidence="2" type="ORF">CLUMA_CG009813</name>
</gene>
<evidence type="ECO:0000313" key="3">
    <source>
        <dbReference type="Proteomes" id="UP000183832"/>
    </source>
</evidence>
<organism evidence="2 3">
    <name type="scientific">Clunio marinus</name>
    <dbReference type="NCBI Taxonomy" id="568069"/>
    <lineage>
        <taxon>Eukaryota</taxon>
        <taxon>Metazoa</taxon>
        <taxon>Ecdysozoa</taxon>
        <taxon>Arthropoda</taxon>
        <taxon>Hexapoda</taxon>
        <taxon>Insecta</taxon>
        <taxon>Pterygota</taxon>
        <taxon>Neoptera</taxon>
        <taxon>Endopterygota</taxon>
        <taxon>Diptera</taxon>
        <taxon>Nematocera</taxon>
        <taxon>Chironomoidea</taxon>
        <taxon>Chironomidae</taxon>
        <taxon>Clunio</taxon>
    </lineage>
</organism>
<feature type="signal peptide" evidence="1">
    <location>
        <begin position="1"/>
        <end position="21"/>
    </location>
</feature>
<dbReference type="OrthoDB" id="7482456at2759"/>
<protein>
    <submittedName>
        <fullName evidence="2">CLUMA_CG009813, isoform A</fullName>
    </submittedName>
</protein>
<dbReference type="SUPFAM" id="SSF57603">
    <property type="entry name" value="FnI-like domain"/>
    <property type="match status" value="1"/>
</dbReference>
<sequence>MMKKVNLIIFSFIASANVAIASLPDHKPDHPAPGHHHHDNDMISGPTWCTYKGVTYQNNEHVFFEPFDGFGCIHHHCVNGEVQKFKVEECPPAWQHPGCEQKFTDGECCPEYVCTEKDDSVGDNIRNPSFCTYNDQIYSEGDFIFNGPFNGVGCPKYYCKAGLIQAEEFETCPMPVFPNCEQSFTQGVCCPQYDCSNVITSGDDTTGGGGPPFGGGGVAGAPSWCNYKGQTYSHKEFVYRGPFDGIGCTHYFCISGTVQAYQIEDCIPAWQYPYCVQNFLRDQCCPEYDCPFASTDVTAGDNGNNQGNNEDRNIDFVAFPSWCKYNDQTYWNGQHVYHGPFNGIGWFHYHCVNGMIQGYKFEFCKVPAWVNPFCEQVFVDDMCCPEYDCPPGVPLRTYKCSVLP</sequence>
<dbReference type="Proteomes" id="UP000183832">
    <property type="component" value="Unassembled WGS sequence"/>
</dbReference>
<feature type="chain" id="PRO_5012453032" evidence="1">
    <location>
        <begin position="22"/>
        <end position="404"/>
    </location>
</feature>
<proteinExistence type="predicted"/>